<dbReference type="Proteomes" id="UP000054279">
    <property type="component" value="Unassembled WGS sequence"/>
</dbReference>
<name>A0A0C9VU86_SPHS4</name>
<sequence length="178" mass="19669">MLHFKSIFIFSLLAVVYTKKISNTIYLIRHGEKVDDDTPGLSARGEQRAQCLPSVFGPSSSFNLGYILAEKPKASGARIRPLLTVTPLAAKLGLTVDTRCDRDDPDCVAAAVNVFAKKDNTKNILICWEHDTLTDIEDSLGVSEIVNYPSSRFDLIFTIQHEKLVSTNQSENCTGLHN</sequence>
<reference evidence="2 3" key="1">
    <citation type="submission" date="2014-06" db="EMBL/GenBank/DDBJ databases">
        <title>Evolutionary Origins and Diversification of the Mycorrhizal Mutualists.</title>
        <authorList>
            <consortium name="DOE Joint Genome Institute"/>
            <consortium name="Mycorrhizal Genomics Consortium"/>
            <person name="Kohler A."/>
            <person name="Kuo A."/>
            <person name="Nagy L.G."/>
            <person name="Floudas D."/>
            <person name="Copeland A."/>
            <person name="Barry K.W."/>
            <person name="Cichocki N."/>
            <person name="Veneault-Fourrey C."/>
            <person name="LaButti K."/>
            <person name="Lindquist E.A."/>
            <person name="Lipzen A."/>
            <person name="Lundell T."/>
            <person name="Morin E."/>
            <person name="Murat C."/>
            <person name="Riley R."/>
            <person name="Ohm R."/>
            <person name="Sun H."/>
            <person name="Tunlid A."/>
            <person name="Henrissat B."/>
            <person name="Grigoriev I.V."/>
            <person name="Hibbett D.S."/>
            <person name="Martin F."/>
        </authorList>
    </citation>
    <scope>NUCLEOTIDE SEQUENCE [LARGE SCALE GENOMIC DNA]</scope>
    <source>
        <strain evidence="2 3">SS14</strain>
    </source>
</reference>
<keyword evidence="1" id="KW-0732">Signal</keyword>
<evidence type="ECO:0000313" key="3">
    <source>
        <dbReference type="Proteomes" id="UP000054279"/>
    </source>
</evidence>
<evidence type="ECO:0008006" key="4">
    <source>
        <dbReference type="Google" id="ProtNLM"/>
    </source>
</evidence>
<gene>
    <name evidence="2" type="ORF">M422DRAFT_254819</name>
</gene>
<dbReference type="HOGENOM" id="CLU_085795_3_1_1"/>
<dbReference type="OrthoDB" id="425925at2759"/>
<protein>
    <recommendedName>
        <fullName evidence="4">Phosphoglycerate mutase family protein</fullName>
    </recommendedName>
</protein>
<evidence type="ECO:0000313" key="2">
    <source>
        <dbReference type="EMBL" id="KIJ42125.1"/>
    </source>
</evidence>
<feature type="signal peptide" evidence="1">
    <location>
        <begin position="1"/>
        <end position="18"/>
    </location>
</feature>
<dbReference type="AlphaFoldDB" id="A0A0C9VU86"/>
<accession>A0A0C9VU86</accession>
<feature type="chain" id="PRO_5002221895" description="Phosphoglycerate mutase family protein" evidence="1">
    <location>
        <begin position="19"/>
        <end position="178"/>
    </location>
</feature>
<dbReference type="EMBL" id="KN837132">
    <property type="protein sequence ID" value="KIJ42125.1"/>
    <property type="molecule type" value="Genomic_DNA"/>
</dbReference>
<keyword evidence="3" id="KW-1185">Reference proteome</keyword>
<proteinExistence type="predicted"/>
<evidence type="ECO:0000256" key="1">
    <source>
        <dbReference type="SAM" id="SignalP"/>
    </source>
</evidence>
<organism evidence="2 3">
    <name type="scientific">Sphaerobolus stellatus (strain SS14)</name>
    <dbReference type="NCBI Taxonomy" id="990650"/>
    <lineage>
        <taxon>Eukaryota</taxon>
        <taxon>Fungi</taxon>
        <taxon>Dikarya</taxon>
        <taxon>Basidiomycota</taxon>
        <taxon>Agaricomycotina</taxon>
        <taxon>Agaricomycetes</taxon>
        <taxon>Phallomycetidae</taxon>
        <taxon>Geastrales</taxon>
        <taxon>Sphaerobolaceae</taxon>
        <taxon>Sphaerobolus</taxon>
    </lineage>
</organism>